<protein>
    <recommendedName>
        <fullName evidence="2">Terminase large subunit gp17-like C-terminal domain-containing protein</fullName>
    </recommendedName>
</protein>
<keyword evidence="1" id="KW-1188">Viral release from host cell</keyword>
<dbReference type="InterPro" id="IPR035421">
    <property type="entry name" value="Terminase_6C"/>
</dbReference>
<accession>A0A2U8W9C0</accession>
<evidence type="ECO:0000313" key="3">
    <source>
        <dbReference type="EMBL" id="AWN42743.1"/>
    </source>
</evidence>
<dbReference type="KEGG" id="mets:DK389_22350"/>
<dbReference type="AlphaFoldDB" id="A0A2U8W9C0"/>
<dbReference type="Pfam" id="PF17289">
    <property type="entry name" value="Terminase_6C"/>
    <property type="match status" value="1"/>
</dbReference>
<dbReference type="NCBIfam" id="TIGR01630">
    <property type="entry name" value="psiM2_ORF9"/>
    <property type="match status" value="1"/>
</dbReference>
<name>A0A2U8W9C0_9HYPH</name>
<feature type="domain" description="Terminase large subunit gp17-like C-terminal" evidence="2">
    <location>
        <begin position="312"/>
        <end position="454"/>
    </location>
</feature>
<gene>
    <name evidence="3" type="ORF">DK389_22350</name>
</gene>
<proteinExistence type="predicted"/>
<evidence type="ECO:0000313" key="4">
    <source>
        <dbReference type="Proteomes" id="UP000245926"/>
    </source>
</evidence>
<dbReference type="Proteomes" id="UP000245926">
    <property type="component" value="Chromosome"/>
</dbReference>
<reference evidence="4" key="1">
    <citation type="submission" date="2018-05" db="EMBL/GenBank/DDBJ databases">
        <title>Complete Genome Sequence of Methylobacterium sp. 17SD2-17.</title>
        <authorList>
            <person name="Srinivasan S."/>
        </authorList>
    </citation>
    <scope>NUCLEOTIDE SEQUENCE [LARGE SCALE GENOMIC DNA]</scope>
    <source>
        <strain evidence="4">17SD2-17</strain>
    </source>
</reference>
<keyword evidence="4" id="KW-1185">Reference proteome</keyword>
<evidence type="ECO:0000259" key="2">
    <source>
        <dbReference type="Pfam" id="PF17289"/>
    </source>
</evidence>
<sequence>MIQDAALRDAILRQHLYFFIWKAFAALHPGQDFTPAWHVRAIAHALERVARGECQRLLITVPPRHLKSICTAVAFPAWLLGRDPALKIMVASYGGELATKHARDFRAVLSEDWYKTLFPSTRLAVGGNREDEQLTIARGGRKAISLGGAATGFGADLIIVDDLMKAADAGSATERERVKAYYEQTLLSRLNDKGAGKIIAIQQRLHEDDLAGYLINTGQFEHLNLPAKAMAEEVIPIGFGQVHRRAKDEALCEAREPVHVLDKLRLEMGAFAFSAQYQQDPTPPGGNRLRWEWFGSYDEVLPREAYQYVVQSWDTALTAEPTSDFSAGLTWGFCRGNWHLLDVARERLDFPDLKHRVRGLAHRWRADLVLIEHTGSGISLLQQLRTEEAAPLFRAGAKPRQDKQTRFEGQTARLETGRYWLPQQAPWLEAFRRELLAFPHGRYDDQVDSLVQFLEWSGSPRGTGFVQRDPVTGRRLACVRPGGYGFERG</sequence>
<dbReference type="RefSeq" id="WP_109892908.1">
    <property type="nucleotide sequence ID" value="NZ_CP029550.1"/>
</dbReference>
<organism evidence="3 4">
    <name type="scientific">Methylobacterium durans</name>
    <dbReference type="NCBI Taxonomy" id="2202825"/>
    <lineage>
        <taxon>Bacteria</taxon>
        <taxon>Pseudomonadati</taxon>
        <taxon>Pseudomonadota</taxon>
        <taxon>Alphaproteobacteria</taxon>
        <taxon>Hyphomicrobiales</taxon>
        <taxon>Methylobacteriaceae</taxon>
        <taxon>Methylobacterium</taxon>
    </lineage>
</organism>
<dbReference type="Gene3D" id="3.30.420.240">
    <property type="match status" value="1"/>
</dbReference>
<dbReference type="EMBL" id="CP029550">
    <property type="protein sequence ID" value="AWN42743.1"/>
    <property type="molecule type" value="Genomic_DNA"/>
</dbReference>
<dbReference type="InterPro" id="IPR006517">
    <property type="entry name" value="Phage_terminase_lsu-like_C"/>
</dbReference>
<evidence type="ECO:0000256" key="1">
    <source>
        <dbReference type="ARBA" id="ARBA00022612"/>
    </source>
</evidence>
<dbReference type="OrthoDB" id="9771580at2"/>